<dbReference type="GO" id="GO:0016477">
    <property type="term" value="P:cell migration"/>
    <property type="evidence" value="ECO:0007669"/>
    <property type="project" value="TreeGrafter"/>
</dbReference>
<dbReference type="InterPro" id="IPR039808">
    <property type="entry name" value="Cadherin"/>
</dbReference>
<name>A0AAE0VIL4_9BIVA</name>
<keyword evidence="7" id="KW-0472">Membrane</keyword>
<reference evidence="10" key="1">
    <citation type="journal article" date="2021" name="Genome Biol. Evol.">
        <title>A High-Quality Reference Genome for a Parasitic Bivalve with Doubly Uniparental Inheritance (Bivalvia: Unionida).</title>
        <authorList>
            <person name="Smith C.H."/>
        </authorList>
    </citation>
    <scope>NUCLEOTIDE SEQUENCE</scope>
    <source>
        <strain evidence="10">CHS0354</strain>
    </source>
</reference>
<keyword evidence="4" id="KW-0677">Repeat</keyword>
<dbReference type="GO" id="GO:0007156">
    <property type="term" value="P:homophilic cell adhesion via plasma membrane adhesion molecules"/>
    <property type="evidence" value="ECO:0007669"/>
    <property type="project" value="InterPro"/>
</dbReference>
<evidence type="ECO:0000256" key="1">
    <source>
        <dbReference type="ARBA" id="ARBA00004167"/>
    </source>
</evidence>
<gene>
    <name evidence="10" type="ORF">CHS0354_020615</name>
</gene>
<dbReference type="GO" id="GO:0007043">
    <property type="term" value="P:cell-cell junction assembly"/>
    <property type="evidence" value="ECO:0007669"/>
    <property type="project" value="TreeGrafter"/>
</dbReference>
<keyword evidence="3" id="KW-0732">Signal</keyword>
<sequence>MGYIIVMKPLDRENKNQSTITFGVEVRDCSMVEDVSDQCGNYPLKWNSTDNANVRIDVLDADDNPPQFVSDVIRVGMRRNTEPNKEILQLKGKVTDKDLPQNGINKWVFQMVSLNMTGDINNLLSNKKWEKGCNSAICVTGNGTVVNNMWYTQDMSGIFNLNVLVRDGAGNSSAYIQIFLIADSQVLKMTFLGDRTTVALTKDTILR</sequence>
<dbReference type="InterPro" id="IPR002126">
    <property type="entry name" value="Cadherin-like_dom"/>
</dbReference>
<dbReference type="InterPro" id="IPR015919">
    <property type="entry name" value="Cadherin-like_sf"/>
</dbReference>
<dbReference type="GO" id="GO:0034332">
    <property type="term" value="P:adherens junction organization"/>
    <property type="evidence" value="ECO:0007669"/>
    <property type="project" value="TreeGrafter"/>
</dbReference>
<evidence type="ECO:0000313" key="11">
    <source>
        <dbReference type="Proteomes" id="UP001195483"/>
    </source>
</evidence>
<keyword evidence="2" id="KW-0812">Transmembrane</keyword>
<keyword evidence="11" id="KW-1185">Reference proteome</keyword>
<dbReference type="GO" id="GO:0008013">
    <property type="term" value="F:beta-catenin binding"/>
    <property type="evidence" value="ECO:0007669"/>
    <property type="project" value="TreeGrafter"/>
</dbReference>
<evidence type="ECO:0000256" key="5">
    <source>
        <dbReference type="ARBA" id="ARBA00022837"/>
    </source>
</evidence>
<dbReference type="EMBL" id="JAEAOA010001254">
    <property type="protein sequence ID" value="KAK3578237.1"/>
    <property type="molecule type" value="Genomic_DNA"/>
</dbReference>
<evidence type="ECO:0000256" key="2">
    <source>
        <dbReference type="ARBA" id="ARBA00022692"/>
    </source>
</evidence>
<dbReference type="PROSITE" id="PS50268">
    <property type="entry name" value="CADHERIN_2"/>
    <property type="match status" value="1"/>
</dbReference>
<dbReference type="PANTHER" id="PTHR24027:SF422">
    <property type="entry name" value="CADHERIN DOMAIN-CONTAINING PROTEIN"/>
    <property type="match status" value="1"/>
</dbReference>
<dbReference type="AlphaFoldDB" id="A0AAE0VIL4"/>
<dbReference type="Gene3D" id="2.60.40.60">
    <property type="entry name" value="Cadherins"/>
    <property type="match status" value="2"/>
</dbReference>
<dbReference type="GO" id="GO:0044331">
    <property type="term" value="P:cell-cell adhesion mediated by cadherin"/>
    <property type="evidence" value="ECO:0007669"/>
    <property type="project" value="TreeGrafter"/>
</dbReference>
<reference evidence="10" key="3">
    <citation type="submission" date="2023-05" db="EMBL/GenBank/DDBJ databases">
        <authorList>
            <person name="Smith C.H."/>
        </authorList>
    </citation>
    <scope>NUCLEOTIDE SEQUENCE</scope>
    <source>
        <strain evidence="10">CHS0354</strain>
        <tissue evidence="10">Mantle</tissue>
    </source>
</reference>
<dbReference type="GO" id="GO:0045296">
    <property type="term" value="F:cadherin binding"/>
    <property type="evidence" value="ECO:0007669"/>
    <property type="project" value="TreeGrafter"/>
</dbReference>
<evidence type="ECO:0000256" key="8">
    <source>
        <dbReference type="PROSITE-ProRule" id="PRU00043"/>
    </source>
</evidence>
<evidence type="ECO:0000313" key="10">
    <source>
        <dbReference type="EMBL" id="KAK3578237.1"/>
    </source>
</evidence>
<keyword evidence="5 8" id="KW-0106">Calcium</keyword>
<evidence type="ECO:0000256" key="7">
    <source>
        <dbReference type="ARBA" id="ARBA00023136"/>
    </source>
</evidence>
<reference evidence="10" key="2">
    <citation type="journal article" date="2021" name="Genome Biol. Evol.">
        <title>Developing a high-quality reference genome for a parasitic bivalve with doubly uniparental inheritance (Bivalvia: Unionida).</title>
        <authorList>
            <person name="Smith C.H."/>
        </authorList>
    </citation>
    <scope>NUCLEOTIDE SEQUENCE</scope>
    <source>
        <strain evidence="10">CHS0354</strain>
        <tissue evidence="10">Mantle</tissue>
    </source>
</reference>
<evidence type="ECO:0000259" key="9">
    <source>
        <dbReference type="PROSITE" id="PS50268"/>
    </source>
</evidence>
<dbReference type="Proteomes" id="UP001195483">
    <property type="component" value="Unassembled WGS sequence"/>
</dbReference>
<dbReference type="GO" id="GO:0016342">
    <property type="term" value="C:catenin complex"/>
    <property type="evidence" value="ECO:0007669"/>
    <property type="project" value="TreeGrafter"/>
</dbReference>
<evidence type="ECO:0000256" key="4">
    <source>
        <dbReference type="ARBA" id="ARBA00022737"/>
    </source>
</evidence>
<feature type="domain" description="Cadherin" evidence="9">
    <location>
        <begin position="2"/>
        <end position="68"/>
    </location>
</feature>
<evidence type="ECO:0000256" key="6">
    <source>
        <dbReference type="ARBA" id="ARBA00022989"/>
    </source>
</evidence>
<protein>
    <recommendedName>
        <fullName evidence="9">Cadherin domain-containing protein</fullName>
    </recommendedName>
</protein>
<dbReference type="SUPFAM" id="SSF49313">
    <property type="entry name" value="Cadherin-like"/>
    <property type="match status" value="1"/>
</dbReference>
<evidence type="ECO:0000256" key="3">
    <source>
        <dbReference type="ARBA" id="ARBA00022729"/>
    </source>
</evidence>
<dbReference type="CDD" id="cd11304">
    <property type="entry name" value="Cadherin_repeat"/>
    <property type="match status" value="1"/>
</dbReference>
<dbReference type="PANTHER" id="PTHR24027">
    <property type="entry name" value="CADHERIN-23"/>
    <property type="match status" value="1"/>
</dbReference>
<comment type="caution">
    <text evidence="10">The sequence shown here is derived from an EMBL/GenBank/DDBJ whole genome shotgun (WGS) entry which is preliminary data.</text>
</comment>
<dbReference type="GO" id="GO:0005912">
    <property type="term" value="C:adherens junction"/>
    <property type="evidence" value="ECO:0007669"/>
    <property type="project" value="TreeGrafter"/>
</dbReference>
<proteinExistence type="predicted"/>
<comment type="subcellular location">
    <subcellularLocation>
        <location evidence="1">Membrane</location>
        <topology evidence="1">Single-pass membrane protein</topology>
    </subcellularLocation>
</comment>
<accession>A0AAE0VIL4</accession>
<organism evidence="10 11">
    <name type="scientific">Potamilus streckersoni</name>
    <dbReference type="NCBI Taxonomy" id="2493646"/>
    <lineage>
        <taxon>Eukaryota</taxon>
        <taxon>Metazoa</taxon>
        <taxon>Spiralia</taxon>
        <taxon>Lophotrochozoa</taxon>
        <taxon>Mollusca</taxon>
        <taxon>Bivalvia</taxon>
        <taxon>Autobranchia</taxon>
        <taxon>Heteroconchia</taxon>
        <taxon>Palaeoheterodonta</taxon>
        <taxon>Unionida</taxon>
        <taxon>Unionoidea</taxon>
        <taxon>Unionidae</taxon>
        <taxon>Ambleminae</taxon>
        <taxon>Lampsilini</taxon>
        <taxon>Potamilus</taxon>
    </lineage>
</organism>
<dbReference type="GO" id="GO:0005509">
    <property type="term" value="F:calcium ion binding"/>
    <property type="evidence" value="ECO:0007669"/>
    <property type="project" value="UniProtKB-UniRule"/>
</dbReference>
<dbReference type="GO" id="GO:0000902">
    <property type="term" value="P:cell morphogenesis"/>
    <property type="evidence" value="ECO:0007669"/>
    <property type="project" value="TreeGrafter"/>
</dbReference>
<dbReference type="GO" id="GO:0016339">
    <property type="term" value="P:calcium-dependent cell-cell adhesion via plasma membrane cell adhesion molecules"/>
    <property type="evidence" value="ECO:0007669"/>
    <property type="project" value="TreeGrafter"/>
</dbReference>
<keyword evidence="6" id="KW-1133">Transmembrane helix</keyword>